<gene>
    <name evidence="1" type="ORF">GKE97_01480</name>
</gene>
<reference evidence="1 2" key="1">
    <citation type="journal article" date="2019" name="Nat. Med.">
        <title>A library of human gut bacterial isolates paired with longitudinal multiomics data enables mechanistic microbiome research.</title>
        <authorList>
            <person name="Poyet M."/>
            <person name="Groussin M."/>
            <person name="Gibbons S.M."/>
            <person name="Avila-Pacheco J."/>
            <person name="Jiang X."/>
            <person name="Kearney S.M."/>
            <person name="Perrotta A.R."/>
            <person name="Berdy B."/>
            <person name="Zhao S."/>
            <person name="Lieberman T.D."/>
            <person name="Swanson P.K."/>
            <person name="Smith M."/>
            <person name="Roesemann S."/>
            <person name="Alexander J.E."/>
            <person name="Rich S.A."/>
            <person name="Livny J."/>
            <person name="Vlamakis H."/>
            <person name="Clish C."/>
            <person name="Bullock K."/>
            <person name="Deik A."/>
            <person name="Scott J."/>
            <person name="Pierce K.A."/>
            <person name="Xavier R.J."/>
            <person name="Alm E.J."/>
        </authorList>
    </citation>
    <scope>NUCLEOTIDE SEQUENCE [LARGE SCALE GENOMIC DNA]</scope>
    <source>
        <strain evidence="1 2">BIOML-A2</strain>
    </source>
</reference>
<dbReference type="RefSeq" id="WP_172697085.1">
    <property type="nucleotide sequence ID" value="NZ_WKPS01000012.1"/>
</dbReference>
<organism evidence="1 2">
    <name type="scientific">Flavonifractor plautii</name>
    <name type="common">Fusobacterium plautii</name>
    <dbReference type="NCBI Taxonomy" id="292800"/>
    <lineage>
        <taxon>Bacteria</taxon>
        <taxon>Bacillati</taxon>
        <taxon>Bacillota</taxon>
        <taxon>Clostridia</taxon>
        <taxon>Eubacteriales</taxon>
        <taxon>Oscillospiraceae</taxon>
        <taxon>Flavonifractor</taxon>
    </lineage>
</organism>
<proteinExistence type="predicted"/>
<protein>
    <submittedName>
        <fullName evidence="1">Uncharacterized protein</fullName>
    </submittedName>
</protein>
<comment type="caution">
    <text evidence="1">The sequence shown here is derived from an EMBL/GenBank/DDBJ whole genome shotgun (WGS) entry which is preliminary data.</text>
</comment>
<sequence>MGHPGICRYCGGKIRVVPAEQIYGKAAAERLNLQTEYIHQCQNCNARVGCHKGTKRPLGSVANETLRLKRMETHHVFDSFWRRKGMTRTQAYRWLAKKLDLPVKRTHIGGFEMDQCQMTIDLCNVEEEKEAV</sequence>
<evidence type="ECO:0000313" key="2">
    <source>
        <dbReference type="Proteomes" id="UP000434475"/>
    </source>
</evidence>
<dbReference type="Proteomes" id="UP000434475">
    <property type="component" value="Unassembled WGS sequence"/>
</dbReference>
<evidence type="ECO:0000313" key="1">
    <source>
        <dbReference type="EMBL" id="MSB18184.1"/>
    </source>
</evidence>
<name>A0A6I2QVI9_FLAPL</name>
<accession>A0A6I2QVI9</accession>
<dbReference type="AlphaFoldDB" id="A0A6I2QVI9"/>
<dbReference type="InterPro" id="IPR021686">
    <property type="entry name" value="DUF3268"/>
</dbReference>
<dbReference type="EMBL" id="WKPR01000002">
    <property type="protein sequence ID" value="MSB18184.1"/>
    <property type="molecule type" value="Genomic_DNA"/>
</dbReference>
<dbReference type="Pfam" id="PF11672">
    <property type="entry name" value="DUF3268"/>
    <property type="match status" value="1"/>
</dbReference>